<dbReference type="CDD" id="cd00074">
    <property type="entry name" value="HFD_H2A"/>
    <property type="match status" value="1"/>
</dbReference>
<dbReference type="GO" id="GO:0046982">
    <property type="term" value="F:protein heterodimerization activity"/>
    <property type="evidence" value="ECO:0007669"/>
    <property type="project" value="InterPro"/>
</dbReference>
<evidence type="ECO:0000256" key="1">
    <source>
        <dbReference type="ARBA" id="ARBA00004141"/>
    </source>
</evidence>
<dbReference type="GO" id="GO:0031464">
    <property type="term" value="C:Cul4A-RING E3 ubiquitin ligase complex"/>
    <property type="evidence" value="ECO:0007669"/>
    <property type="project" value="TreeGrafter"/>
</dbReference>
<dbReference type="GO" id="GO:0016020">
    <property type="term" value="C:membrane"/>
    <property type="evidence" value="ECO:0007669"/>
    <property type="project" value="UniProtKB-SubCell"/>
</dbReference>
<dbReference type="InterPro" id="IPR002119">
    <property type="entry name" value="Histone_H2A"/>
</dbReference>
<dbReference type="InterPro" id="IPR032454">
    <property type="entry name" value="Histone_H2A_C"/>
</dbReference>
<evidence type="ECO:0000313" key="9">
    <source>
        <dbReference type="Proteomes" id="UP001055439"/>
    </source>
</evidence>
<keyword evidence="5 6" id="KW-0472">Membrane</keyword>
<keyword evidence="3 6" id="KW-0812">Transmembrane</keyword>
<feature type="transmembrane region" description="Helical" evidence="6">
    <location>
        <begin position="407"/>
        <end position="428"/>
    </location>
</feature>
<dbReference type="SMART" id="SM00414">
    <property type="entry name" value="H2A"/>
    <property type="match status" value="1"/>
</dbReference>
<gene>
    <name evidence="8" type="ORF">MUK42_30444</name>
</gene>
<feature type="transmembrane region" description="Helical" evidence="6">
    <location>
        <begin position="98"/>
        <end position="119"/>
    </location>
</feature>
<feature type="transmembrane region" description="Helical" evidence="6">
    <location>
        <begin position="440"/>
        <end position="459"/>
    </location>
</feature>
<feature type="domain" description="Histone H2A C-terminal" evidence="7">
    <location>
        <begin position="513"/>
        <end position="545"/>
    </location>
</feature>
<feature type="transmembrane region" description="Helical" evidence="6">
    <location>
        <begin position="314"/>
        <end position="336"/>
    </location>
</feature>
<dbReference type="AlphaFoldDB" id="A0A9E7FQ69"/>
<dbReference type="InterPro" id="IPR009072">
    <property type="entry name" value="Histone-fold"/>
</dbReference>
<protein>
    <submittedName>
        <fullName evidence="8">Sulfite exporter TauE/SafE</fullName>
    </submittedName>
</protein>
<dbReference type="Gene3D" id="1.10.20.10">
    <property type="entry name" value="Histone, subunit A"/>
    <property type="match status" value="1"/>
</dbReference>
<evidence type="ECO:0000256" key="5">
    <source>
        <dbReference type="ARBA" id="ARBA00023136"/>
    </source>
</evidence>
<dbReference type="OrthoDB" id="434519at2759"/>
<keyword evidence="9" id="KW-1185">Reference proteome</keyword>
<dbReference type="GO" id="GO:0003677">
    <property type="term" value="F:DNA binding"/>
    <property type="evidence" value="ECO:0007669"/>
    <property type="project" value="InterPro"/>
</dbReference>
<dbReference type="EMBL" id="CP097506">
    <property type="protein sequence ID" value="URD99187.1"/>
    <property type="molecule type" value="Genomic_DNA"/>
</dbReference>
<organism evidence="8 9">
    <name type="scientific">Musa troglodytarum</name>
    <name type="common">fe'i banana</name>
    <dbReference type="NCBI Taxonomy" id="320322"/>
    <lineage>
        <taxon>Eukaryota</taxon>
        <taxon>Viridiplantae</taxon>
        <taxon>Streptophyta</taxon>
        <taxon>Embryophyta</taxon>
        <taxon>Tracheophyta</taxon>
        <taxon>Spermatophyta</taxon>
        <taxon>Magnoliopsida</taxon>
        <taxon>Liliopsida</taxon>
        <taxon>Zingiberales</taxon>
        <taxon>Musaceae</taxon>
        <taxon>Musa</taxon>
    </lineage>
</organism>
<evidence type="ECO:0000259" key="7">
    <source>
        <dbReference type="Pfam" id="PF16211"/>
    </source>
</evidence>
<evidence type="ECO:0000313" key="8">
    <source>
        <dbReference type="EMBL" id="URD99187.1"/>
    </source>
</evidence>
<proteinExistence type="inferred from homology"/>
<dbReference type="Pfam" id="PF01925">
    <property type="entry name" value="TauE"/>
    <property type="match status" value="2"/>
</dbReference>
<dbReference type="PANTHER" id="PTHR14255:SF3">
    <property type="entry name" value="SULFITE EXPORTER TAUE_SAFE FAMILY PROTEIN 5-RELATED"/>
    <property type="match status" value="1"/>
</dbReference>
<feature type="transmembrane region" description="Helical" evidence="6">
    <location>
        <begin position="276"/>
        <end position="294"/>
    </location>
</feature>
<reference evidence="8" key="1">
    <citation type="submission" date="2022-05" db="EMBL/GenBank/DDBJ databases">
        <title>The Musa troglodytarum L. genome provides insights into the mechanism of non-climacteric behaviour and enrichment of carotenoids.</title>
        <authorList>
            <person name="Wang J."/>
        </authorList>
    </citation>
    <scope>NUCLEOTIDE SEQUENCE</scope>
    <source>
        <tissue evidence="8">Leaf</tissue>
    </source>
</reference>
<dbReference type="PANTHER" id="PTHR14255">
    <property type="entry name" value="CEREBLON"/>
    <property type="match status" value="1"/>
</dbReference>
<evidence type="ECO:0000256" key="2">
    <source>
        <dbReference type="ARBA" id="ARBA00009142"/>
    </source>
</evidence>
<feature type="transmembrane region" description="Helical" evidence="6">
    <location>
        <begin position="194"/>
        <end position="219"/>
    </location>
</feature>
<dbReference type="GO" id="GO:0030527">
    <property type="term" value="F:structural constituent of chromatin"/>
    <property type="evidence" value="ECO:0007669"/>
    <property type="project" value="InterPro"/>
</dbReference>
<comment type="similarity">
    <text evidence="2">Belongs to the 4-toluene sulfonate uptake permease (TSUP) (TC 2.A.102) family.</text>
</comment>
<comment type="subcellular location">
    <subcellularLocation>
        <location evidence="1">Membrane</location>
        <topology evidence="1">Multi-pass membrane protein</topology>
    </subcellularLocation>
</comment>
<dbReference type="GO" id="GO:0000786">
    <property type="term" value="C:nucleosome"/>
    <property type="evidence" value="ECO:0007669"/>
    <property type="project" value="InterPro"/>
</dbReference>
<name>A0A9E7FQ69_9LILI</name>
<evidence type="ECO:0000256" key="6">
    <source>
        <dbReference type="SAM" id="Phobius"/>
    </source>
</evidence>
<evidence type="ECO:0000256" key="3">
    <source>
        <dbReference type="ARBA" id="ARBA00022692"/>
    </source>
</evidence>
<dbReference type="Proteomes" id="UP001055439">
    <property type="component" value="Chromosome 4"/>
</dbReference>
<dbReference type="GO" id="GO:0016567">
    <property type="term" value="P:protein ubiquitination"/>
    <property type="evidence" value="ECO:0007669"/>
    <property type="project" value="TreeGrafter"/>
</dbReference>
<feature type="transmembrane region" description="Helical" evidence="6">
    <location>
        <begin position="465"/>
        <end position="488"/>
    </location>
</feature>
<sequence length="553" mass="59361">MRHSCDSWCRNRPPPHPLEEGTPLCRNSQQYYIHLTRPMSNSLFLLRCVRLLLPLTILTTSRLSVAGATESTSQLHGIELLLNLRDRWKESIQREASLGYHTIISCVLCFIAASVSSAGGVSGGSLFLPILNLVAGLDLKVATTYSAFMVTAGSSANVLHNVILTNHGPEGAKKKSLINYDIALLSQPSMLAGVSLGVICNIMFPEWLIVVLFAVFLACSTYRTCKAALRCWNAETQEMERSDGCGWEGNGGAEGANGSLEEALLGGAPEGRMMRFPWGDTVVLVMVWALFLLLHLLTGDKHGKGAMNLKPCGVAYWSITFSQVPLSIAFTLYVLYEKKKKKKNRRPQDHQQEEGEDKAGIGMAALPMFVFPSAALLAGALSGLFGIGGGLLLNPVLLQIGIAPQTAAATSTFMVMFSASMTALQYTILGMTGISRASAYAALCFVASATGLVVMKRIIVKSGRASLIVFTVTAVMALSATTVVLELASNAARDKKKTRIMPRHIQLAVRNDDELTKLLGSVTIASGGVLPDIHNLLLPKKTSKHPAAGDDEG</sequence>
<dbReference type="Pfam" id="PF16211">
    <property type="entry name" value="Histone_H2A_C"/>
    <property type="match status" value="1"/>
</dbReference>
<accession>A0A9E7FQ69</accession>
<evidence type="ECO:0000256" key="4">
    <source>
        <dbReference type="ARBA" id="ARBA00022989"/>
    </source>
</evidence>
<dbReference type="InterPro" id="IPR002781">
    <property type="entry name" value="TM_pro_TauE-like"/>
</dbReference>
<feature type="transmembrane region" description="Helical" evidence="6">
    <location>
        <begin position="368"/>
        <end position="387"/>
    </location>
</feature>
<dbReference type="SUPFAM" id="SSF47113">
    <property type="entry name" value="Histone-fold"/>
    <property type="match status" value="1"/>
</dbReference>
<dbReference type="PRINTS" id="PR00620">
    <property type="entry name" value="HISTONEH2A"/>
</dbReference>
<keyword evidence="4 6" id="KW-1133">Transmembrane helix</keyword>